<feature type="domain" description="Glycosyltransferase 2-like" evidence="1">
    <location>
        <begin position="5"/>
        <end position="141"/>
    </location>
</feature>
<gene>
    <name evidence="2" type="ORF">S03H2_31606</name>
</gene>
<dbReference type="PANTHER" id="PTHR22916:SF64">
    <property type="entry name" value="TRANSFERASE, PUTATIVE-RELATED"/>
    <property type="match status" value="1"/>
</dbReference>
<dbReference type="Pfam" id="PF00535">
    <property type="entry name" value="Glycos_transf_2"/>
    <property type="match status" value="1"/>
</dbReference>
<sequence length="272" mass="31217">MILISIIVPTRNRSSTLKQCLSHLSELSFKPNLFEVLVIDNGSTDDTKYVVDSFKDRISYLRYFFSDTPGLHTGRNLGLEKARGEILCYIDDDSLVTEGWLKGIERAFEGPNVALVGGPCLPKYESEPPEWLHYLWDQCEFGKTSGHLSLLDFGDKLIPIPPGYIYGCNFNIRKNVLLRFKGFLPDGFPRELWKYVGRGESAVARRIGESNLLAIYSPEVRVFHLIPDNRLTEEYFHQRAFKAGVSYSYNKIREQYYNINNTKESRPKRGVS</sequence>
<dbReference type="EMBL" id="BARU01019177">
    <property type="protein sequence ID" value="GAH49670.1"/>
    <property type="molecule type" value="Genomic_DNA"/>
</dbReference>
<dbReference type="AlphaFoldDB" id="X1GXU7"/>
<organism evidence="2">
    <name type="scientific">marine sediment metagenome</name>
    <dbReference type="NCBI Taxonomy" id="412755"/>
    <lineage>
        <taxon>unclassified sequences</taxon>
        <taxon>metagenomes</taxon>
        <taxon>ecological metagenomes</taxon>
    </lineage>
</organism>
<dbReference type="PANTHER" id="PTHR22916">
    <property type="entry name" value="GLYCOSYLTRANSFERASE"/>
    <property type="match status" value="1"/>
</dbReference>
<comment type="caution">
    <text evidence="2">The sequence shown here is derived from an EMBL/GenBank/DDBJ whole genome shotgun (WGS) entry which is preliminary data.</text>
</comment>
<feature type="non-terminal residue" evidence="2">
    <location>
        <position position="272"/>
    </location>
</feature>
<evidence type="ECO:0000259" key="1">
    <source>
        <dbReference type="Pfam" id="PF00535"/>
    </source>
</evidence>
<dbReference type="Gene3D" id="3.90.550.10">
    <property type="entry name" value="Spore Coat Polysaccharide Biosynthesis Protein SpsA, Chain A"/>
    <property type="match status" value="1"/>
</dbReference>
<accession>X1GXU7</accession>
<name>X1GXU7_9ZZZZ</name>
<proteinExistence type="predicted"/>
<dbReference type="InterPro" id="IPR001173">
    <property type="entry name" value="Glyco_trans_2-like"/>
</dbReference>
<protein>
    <recommendedName>
        <fullName evidence="1">Glycosyltransferase 2-like domain-containing protein</fullName>
    </recommendedName>
</protein>
<evidence type="ECO:0000313" key="2">
    <source>
        <dbReference type="EMBL" id="GAH49670.1"/>
    </source>
</evidence>
<dbReference type="InterPro" id="IPR029044">
    <property type="entry name" value="Nucleotide-diphossugar_trans"/>
</dbReference>
<dbReference type="SUPFAM" id="SSF53448">
    <property type="entry name" value="Nucleotide-diphospho-sugar transferases"/>
    <property type="match status" value="1"/>
</dbReference>
<dbReference type="CDD" id="cd00761">
    <property type="entry name" value="Glyco_tranf_GTA_type"/>
    <property type="match status" value="1"/>
</dbReference>
<reference evidence="2" key="1">
    <citation type="journal article" date="2014" name="Front. Microbiol.">
        <title>High frequency of phylogenetically diverse reductive dehalogenase-homologous genes in deep subseafloor sedimentary metagenomes.</title>
        <authorList>
            <person name="Kawai M."/>
            <person name="Futagami T."/>
            <person name="Toyoda A."/>
            <person name="Takaki Y."/>
            <person name="Nishi S."/>
            <person name="Hori S."/>
            <person name="Arai W."/>
            <person name="Tsubouchi T."/>
            <person name="Morono Y."/>
            <person name="Uchiyama I."/>
            <person name="Ito T."/>
            <person name="Fujiyama A."/>
            <person name="Inagaki F."/>
            <person name="Takami H."/>
        </authorList>
    </citation>
    <scope>NUCLEOTIDE SEQUENCE</scope>
    <source>
        <strain evidence="2">Expedition CK06-06</strain>
    </source>
</reference>